<dbReference type="SUPFAM" id="SSF52540">
    <property type="entry name" value="P-loop containing nucleoside triphosphate hydrolases"/>
    <property type="match status" value="1"/>
</dbReference>
<reference evidence="7 8" key="1">
    <citation type="submission" date="2016-06" db="EMBL/GenBank/DDBJ databases">
        <title>Complete genome sequence of a saline-alkali tolerant type strain Dietzia timorensis ID05-A0528T.</title>
        <authorList>
            <person name="Wu X."/>
        </authorList>
    </citation>
    <scope>NUCLEOTIDE SEQUENCE [LARGE SCALE GENOMIC DNA]</scope>
    <source>
        <strain evidence="7 8">ID05-A0528</strain>
    </source>
</reference>
<accession>A0A173LLT1</accession>
<gene>
    <name evidence="4" type="primary">cobQ</name>
    <name evidence="7" type="ORF">BJL86_1838</name>
</gene>
<dbReference type="HAMAP" id="MF_00028">
    <property type="entry name" value="CobQ"/>
    <property type="match status" value="1"/>
</dbReference>
<dbReference type="KEGG" id="dtm:BJL86_1838"/>
<dbReference type="InterPro" id="IPR011698">
    <property type="entry name" value="GATase_3"/>
</dbReference>
<dbReference type="InterPro" id="IPR047045">
    <property type="entry name" value="CobQ_N"/>
</dbReference>
<evidence type="ECO:0000313" key="8">
    <source>
        <dbReference type="Proteomes" id="UP000186104"/>
    </source>
</evidence>
<feature type="domain" description="CobQ/CobB/MinD/ParA nucleotide binding" evidence="5">
    <location>
        <begin position="6"/>
        <end position="233"/>
    </location>
</feature>
<dbReference type="EMBL" id="CP015961">
    <property type="protein sequence ID" value="ANI92609.1"/>
    <property type="molecule type" value="Genomic_DNA"/>
</dbReference>
<dbReference type="GO" id="GO:0015420">
    <property type="term" value="F:ABC-type vitamin B12 transporter activity"/>
    <property type="evidence" value="ECO:0007669"/>
    <property type="project" value="UniProtKB-UniRule"/>
</dbReference>
<comment type="similarity">
    <text evidence="4">Belongs to the CobB/CobQ family. CobQ subfamily.</text>
</comment>
<dbReference type="Pfam" id="PF01656">
    <property type="entry name" value="CbiA"/>
    <property type="match status" value="1"/>
</dbReference>
<keyword evidence="2 4" id="KW-0169">Cobalamin biosynthesis</keyword>
<dbReference type="UniPathway" id="UPA00148"/>
<name>A0A173LLT1_9ACTN</name>
<comment type="pathway">
    <text evidence="1 4">Cofactor biosynthesis; adenosylcobalamin biosynthesis.</text>
</comment>
<dbReference type="InterPro" id="IPR002586">
    <property type="entry name" value="CobQ/CobB/MinD/ParA_Nub-bd_dom"/>
</dbReference>
<dbReference type="Pfam" id="PF07685">
    <property type="entry name" value="GATase_3"/>
    <property type="match status" value="1"/>
</dbReference>
<comment type="function">
    <text evidence="4">Catalyzes amidations at positions B, D, E, and G on adenosylcobyrinic A,C-diamide. NH(2) groups are provided by glutamine, and one molecule of ATP is hydrogenolyzed for each amidation.</text>
</comment>
<dbReference type="PANTHER" id="PTHR21343:SF1">
    <property type="entry name" value="COBYRIC ACID SYNTHASE"/>
    <property type="match status" value="1"/>
</dbReference>
<evidence type="ECO:0000256" key="1">
    <source>
        <dbReference type="ARBA" id="ARBA00004953"/>
    </source>
</evidence>
<proteinExistence type="inferred from homology"/>
<dbReference type="NCBIfam" id="NF001989">
    <property type="entry name" value="PRK00784.1"/>
    <property type="match status" value="1"/>
</dbReference>
<dbReference type="PANTHER" id="PTHR21343">
    <property type="entry name" value="DETHIOBIOTIN SYNTHETASE"/>
    <property type="match status" value="1"/>
</dbReference>
<dbReference type="InterPro" id="IPR029062">
    <property type="entry name" value="Class_I_gatase-like"/>
</dbReference>
<dbReference type="Gene3D" id="3.40.50.880">
    <property type="match status" value="1"/>
</dbReference>
<dbReference type="STRING" id="499555.BJL86_1838"/>
<evidence type="ECO:0000256" key="4">
    <source>
        <dbReference type="HAMAP-Rule" id="MF_00028"/>
    </source>
</evidence>
<dbReference type="AlphaFoldDB" id="A0A173LLT1"/>
<evidence type="ECO:0000259" key="6">
    <source>
        <dbReference type="Pfam" id="PF07685"/>
    </source>
</evidence>
<evidence type="ECO:0000313" key="7">
    <source>
        <dbReference type="EMBL" id="ANI92609.1"/>
    </source>
</evidence>
<dbReference type="Gene3D" id="3.40.50.300">
    <property type="entry name" value="P-loop containing nucleotide triphosphate hydrolases"/>
    <property type="match status" value="1"/>
</dbReference>
<dbReference type="InterPro" id="IPR033949">
    <property type="entry name" value="CobQ_GATase1"/>
</dbReference>
<dbReference type="PROSITE" id="PS51274">
    <property type="entry name" value="GATASE_COBBQ"/>
    <property type="match status" value="1"/>
</dbReference>
<dbReference type="InterPro" id="IPR027417">
    <property type="entry name" value="P-loop_NTPase"/>
</dbReference>
<dbReference type="GO" id="GO:0009236">
    <property type="term" value="P:cobalamin biosynthetic process"/>
    <property type="evidence" value="ECO:0007669"/>
    <property type="project" value="UniProtKB-UniRule"/>
</dbReference>
<feature type="active site" description="Nucleophile" evidence="4">
    <location>
        <position position="339"/>
    </location>
</feature>
<dbReference type="GO" id="GO:0003824">
    <property type="term" value="F:catalytic activity"/>
    <property type="evidence" value="ECO:0007669"/>
    <property type="project" value="InterPro"/>
</dbReference>
<protein>
    <recommendedName>
        <fullName evidence="4">Cobyric acid synthase</fullName>
    </recommendedName>
</protein>
<feature type="active site" evidence="4">
    <location>
        <position position="435"/>
    </location>
</feature>
<evidence type="ECO:0000259" key="5">
    <source>
        <dbReference type="Pfam" id="PF01656"/>
    </source>
</evidence>
<feature type="domain" description="CobB/CobQ-like glutamine amidotransferase" evidence="6">
    <location>
        <begin position="260"/>
        <end position="443"/>
    </location>
</feature>
<keyword evidence="3 4" id="KW-0315">Glutamine amidotransferase</keyword>
<evidence type="ECO:0000256" key="3">
    <source>
        <dbReference type="ARBA" id="ARBA00022962"/>
    </source>
</evidence>
<sequence length="515" mass="54586">MPAPAILIAGTTSDAGKSMVVAGLCRALARRGISVAPFKAQNMSNNSAVTADGGEIGRAQALQAEACGLAPNTLFNPVLLKPGSDRRSQVVVRGKVSGSISAADYHERRAHLRTVVTDALDELRATFDIVLCEGAGSAAEVNLRDSDIANMGLAESANLPVLIVGDIDRGGVLAHFLGTLAALEAEDQSRVAGFIVNKFRGELSLLKPGLDWVEKSTGRGVLGVIPFLTDLWIDTEDGLGITPGATVGRPRAPEGKRWLDVAAIRLPRLSNSTDVEALAMEPGVRVRWVDSPSEVATADLVVLPGSKSTVSDLEWLRARGIDAGIEEARRAGAVIVGICGGFQMLSRHIDDVVEARGAQGPVPGLDLLPVDIKFAPEKTVRTIDAAGTIFGSEVRVRGYEIHHGQVQRNDAAAFHAIDGRGEGACVGRVFGSHIHGLFANDEWRREFLREAVMPQVPGFCVAADTQVEAERMRQVDVMADAVEAALDLDRIVQMASAAARFGPTLRIDRDAQSTG</sequence>
<dbReference type="InterPro" id="IPR004459">
    <property type="entry name" value="CobQ_synth"/>
</dbReference>
<dbReference type="NCBIfam" id="TIGR00313">
    <property type="entry name" value="cobQ"/>
    <property type="match status" value="1"/>
</dbReference>
<dbReference type="Proteomes" id="UP000186104">
    <property type="component" value="Chromosome"/>
</dbReference>
<dbReference type="OrthoDB" id="9808302at2"/>
<organism evidence="7 8">
    <name type="scientific">Dietzia timorensis</name>
    <dbReference type="NCBI Taxonomy" id="499555"/>
    <lineage>
        <taxon>Bacteria</taxon>
        <taxon>Bacillati</taxon>
        <taxon>Actinomycetota</taxon>
        <taxon>Actinomycetes</taxon>
        <taxon>Mycobacteriales</taxon>
        <taxon>Dietziaceae</taxon>
        <taxon>Dietzia</taxon>
    </lineage>
</organism>
<dbReference type="SUPFAM" id="SSF52317">
    <property type="entry name" value="Class I glutamine amidotransferase-like"/>
    <property type="match status" value="1"/>
</dbReference>
<evidence type="ECO:0000256" key="2">
    <source>
        <dbReference type="ARBA" id="ARBA00022573"/>
    </source>
</evidence>
<dbReference type="CDD" id="cd01750">
    <property type="entry name" value="GATase1_CobQ"/>
    <property type="match status" value="1"/>
</dbReference>
<keyword evidence="8" id="KW-1185">Reference proteome</keyword>
<dbReference type="CDD" id="cd05389">
    <property type="entry name" value="CobQ_N"/>
    <property type="match status" value="1"/>
</dbReference>